<name>A0A264W0G9_9BACL</name>
<proteinExistence type="predicted"/>
<feature type="non-terminal residue" evidence="1">
    <location>
        <position position="64"/>
    </location>
</feature>
<dbReference type="AlphaFoldDB" id="A0A264W0G9"/>
<dbReference type="EMBL" id="NOKQ01000296">
    <property type="protein sequence ID" value="OZS77054.1"/>
    <property type="molecule type" value="Genomic_DNA"/>
</dbReference>
<evidence type="ECO:0000313" key="1">
    <source>
        <dbReference type="EMBL" id="OZS77054.1"/>
    </source>
</evidence>
<sequence length="64" mass="7189">MFNYDGYVIPALMQIAVERSGRELVFVTLAGAQDGKLIETAPRPRPNITDITYDKVALHMPNRN</sequence>
<dbReference type="RefSeq" id="WP_133079844.1">
    <property type="nucleotide sequence ID" value="NZ_NOKQ01000296.1"/>
</dbReference>
<protein>
    <submittedName>
        <fullName evidence="1">Uncharacterized protein</fullName>
    </submittedName>
</protein>
<keyword evidence="2" id="KW-1185">Reference proteome</keyword>
<evidence type="ECO:0000313" key="2">
    <source>
        <dbReference type="Proteomes" id="UP000217065"/>
    </source>
</evidence>
<accession>A0A264W0G9</accession>
<reference evidence="1 2" key="1">
    <citation type="submission" date="2017-07" db="EMBL/GenBank/DDBJ databases">
        <title>Tetzosporium hominis gen.nov. sp.nov.</title>
        <authorList>
            <person name="Tetz G."/>
            <person name="Tetz V."/>
        </authorList>
    </citation>
    <scope>NUCLEOTIDE SEQUENCE [LARGE SCALE GENOMIC DNA]</scope>
    <source>
        <strain evidence="1 2">VT-49</strain>
    </source>
</reference>
<dbReference type="Proteomes" id="UP000217065">
    <property type="component" value="Unassembled WGS sequence"/>
</dbReference>
<comment type="caution">
    <text evidence="1">The sequence shown here is derived from an EMBL/GenBank/DDBJ whole genome shotgun (WGS) entry which is preliminary data.</text>
</comment>
<gene>
    <name evidence="1" type="ORF">CF394_13460</name>
</gene>
<organism evidence="1 2">
    <name type="scientific">Tetzosporium hominis</name>
    <dbReference type="NCBI Taxonomy" id="2020506"/>
    <lineage>
        <taxon>Bacteria</taxon>
        <taxon>Bacillati</taxon>
        <taxon>Bacillota</taxon>
        <taxon>Bacilli</taxon>
        <taxon>Bacillales</taxon>
        <taxon>Caryophanaceae</taxon>
        <taxon>Tetzosporium</taxon>
    </lineage>
</organism>